<dbReference type="GO" id="GO:0004518">
    <property type="term" value="F:nuclease activity"/>
    <property type="evidence" value="ECO:0007669"/>
    <property type="project" value="UniProtKB-KW"/>
</dbReference>
<organism evidence="9 10">
    <name type="scientific">Pyrocoelia pectoralis</name>
    <dbReference type="NCBI Taxonomy" id="417401"/>
    <lineage>
        <taxon>Eukaryota</taxon>
        <taxon>Metazoa</taxon>
        <taxon>Ecdysozoa</taxon>
        <taxon>Arthropoda</taxon>
        <taxon>Hexapoda</taxon>
        <taxon>Insecta</taxon>
        <taxon>Pterygota</taxon>
        <taxon>Neoptera</taxon>
        <taxon>Endopterygota</taxon>
        <taxon>Coleoptera</taxon>
        <taxon>Polyphaga</taxon>
        <taxon>Elateriformia</taxon>
        <taxon>Elateroidea</taxon>
        <taxon>Lampyridae</taxon>
        <taxon>Lampyrinae</taxon>
        <taxon>Pyrocoelia</taxon>
    </lineage>
</organism>
<gene>
    <name evidence="9" type="ORF">RI129_001466</name>
</gene>
<evidence type="ECO:0000256" key="3">
    <source>
        <dbReference type="ARBA" id="ARBA00006958"/>
    </source>
</evidence>
<keyword evidence="4" id="KW-0540">Nuclease</keyword>
<comment type="similarity">
    <text evidence="3">Belongs to the HARBI1 family.</text>
</comment>
<dbReference type="InterPro" id="IPR027806">
    <property type="entry name" value="HARBI1_dom"/>
</dbReference>
<dbReference type="InterPro" id="IPR045249">
    <property type="entry name" value="HARBI1-like"/>
</dbReference>
<keyword evidence="10" id="KW-1185">Reference proteome</keyword>
<accession>A0AAN7ZPQ4</accession>
<keyword evidence="5" id="KW-0479">Metal-binding</keyword>
<keyword evidence="7" id="KW-0539">Nucleus</keyword>
<dbReference type="GO" id="GO:0046872">
    <property type="term" value="F:metal ion binding"/>
    <property type="evidence" value="ECO:0007669"/>
    <property type="project" value="UniProtKB-KW"/>
</dbReference>
<sequence length="365" mass="42762">MRIYVAFYVHINPPSSYNHIDAFEILMEHQFIQIFRLSKDVCRYLIELVRPFMTPQRRATDLSVTVRVLVALRFFAAGSYQLDVGKNLFVAVSQPSVSRCIGEVSAALNQQEIFNRWVHFPRNFQELDAVRLGFYETFNFPGVVGLIDCTHIAIFTPHINDDEYPEHIYVNRKGYHSINVQLICDHRLMIMNVIARYPGSTNDAYIWANSNIQRVFRNIHERGNTNYYLLGDSGYPLRTWLLTPLQHEPQENTPEYFYNRAHKRVRCGIERCNGLLKMRFRCLLKERVLHYAPDVACGLPNNKCLYCIPEYDENANIDFGMIQGQLLGHDHQNNDEVLRRVNPELTAGRRLRNHLIQNVFRIRNQ</sequence>
<comment type="subcellular location">
    <subcellularLocation>
        <location evidence="2">Nucleus</location>
    </subcellularLocation>
</comment>
<evidence type="ECO:0000256" key="4">
    <source>
        <dbReference type="ARBA" id="ARBA00022722"/>
    </source>
</evidence>
<name>A0AAN7ZPQ4_9COLE</name>
<keyword evidence="6" id="KW-0378">Hydrolase</keyword>
<comment type="caution">
    <text evidence="9">The sequence shown here is derived from an EMBL/GenBank/DDBJ whole genome shotgun (WGS) entry which is preliminary data.</text>
</comment>
<dbReference type="PANTHER" id="PTHR22930:SF289">
    <property type="entry name" value="DDE TNP4 DOMAIN-CONTAINING PROTEIN-RELATED"/>
    <property type="match status" value="1"/>
</dbReference>
<evidence type="ECO:0000313" key="9">
    <source>
        <dbReference type="EMBL" id="KAK5650437.1"/>
    </source>
</evidence>
<evidence type="ECO:0000313" key="10">
    <source>
        <dbReference type="Proteomes" id="UP001329430"/>
    </source>
</evidence>
<feature type="domain" description="DDE Tnp4" evidence="8">
    <location>
        <begin position="147"/>
        <end position="288"/>
    </location>
</feature>
<reference evidence="9 10" key="1">
    <citation type="journal article" date="2024" name="Insects">
        <title>An Improved Chromosome-Level Genome Assembly of the Firefly Pyrocoelia pectoralis.</title>
        <authorList>
            <person name="Fu X."/>
            <person name="Meyer-Rochow V.B."/>
            <person name="Ballantyne L."/>
            <person name="Zhu X."/>
        </authorList>
    </citation>
    <scope>NUCLEOTIDE SEQUENCE [LARGE SCALE GENOMIC DNA]</scope>
    <source>
        <strain evidence="9">XCY_ONT2</strain>
    </source>
</reference>
<dbReference type="EMBL" id="JAVRBK010000001">
    <property type="protein sequence ID" value="KAK5650437.1"/>
    <property type="molecule type" value="Genomic_DNA"/>
</dbReference>
<proteinExistence type="inferred from homology"/>
<evidence type="ECO:0000259" key="8">
    <source>
        <dbReference type="Pfam" id="PF13359"/>
    </source>
</evidence>
<comment type="cofactor">
    <cofactor evidence="1">
        <name>a divalent metal cation</name>
        <dbReference type="ChEBI" id="CHEBI:60240"/>
    </cofactor>
</comment>
<evidence type="ECO:0000256" key="7">
    <source>
        <dbReference type="ARBA" id="ARBA00023242"/>
    </source>
</evidence>
<evidence type="ECO:0000256" key="6">
    <source>
        <dbReference type="ARBA" id="ARBA00022801"/>
    </source>
</evidence>
<evidence type="ECO:0000256" key="2">
    <source>
        <dbReference type="ARBA" id="ARBA00004123"/>
    </source>
</evidence>
<evidence type="ECO:0000256" key="5">
    <source>
        <dbReference type="ARBA" id="ARBA00022723"/>
    </source>
</evidence>
<dbReference type="Proteomes" id="UP001329430">
    <property type="component" value="Chromosome 1"/>
</dbReference>
<dbReference type="GO" id="GO:0016787">
    <property type="term" value="F:hydrolase activity"/>
    <property type="evidence" value="ECO:0007669"/>
    <property type="project" value="UniProtKB-KW"/>
</dbReference>
<dbReference type="AlphaFoldDB" id="A0AAN7ZPQ4"/>
<evidence type="ECO:0000256" key="1">
    <source>
        <dbReference type="ARBA" id="ARBA00001968"/>
    </source>
</evidence>
<dbReference type="GO" id="GO:0005634">
    <property type="term" value="C:nucleus"/>
    <property type="evidence" value="ECO:0007669"/>
    <property type="project" value="UniProtKB-SubCell"/>
</dbReference>
<dbReference type="PANTHER" id="PTHR22930">
    <property type="match status" value="1"/>
</dbReference>
<protein>
    <recommendedName>
        <fullName evidence="8">DDE Tnp4 domain-containing protein</fullName>
    </recommendedName>
</protein>
<dbReference type="Pfam" id="PF13359">
    <property type="entry name" value="DDE_Tnp_4"/>
    <property type="match status" value="1"/>
</dbReference>